<feature type="compositionally biased region" description="Basic and acidic residues" evidence="1">
    <location>
        <begin position="503"/>
        <end position="512"/>
    </location>
</feature>
<sequence length="512" mass="57884">MYSGGDKPGYRGVAVYLDKDCINMMLGYNPVNDRKISVRLKGTAHNLTIIQTYAPITQASEEERELFYDCLQQTLDSIQKQDEILIMGDFNATVSKRMSEKECNTIGEYGIGTRNEAGERLVEFCLENNLFVANTMVQNHRRRLYTWTHPDCSRHQIDYILAQNRWRSSIMGVRTLPGADCGTDHELLMAEEHCEARHSFVVEPRSKSAIKYLNMIANWYLDPMKASWLGLTKHNDTSLKWTSSGAELSVENWAVGGELAGNTSLTGDVAVLMNGTEAWRWRLGSRSSLAQVVCQRDLSEECSGLFFLGRCFTFHSQTKPWIEARDDCISRGAYLAEPKTEVLHRALETNNIEDARLNSNNTEDARLNSSNTEDARLNSNNTEDARLNRNNIEDTRLNSNNTEDAGLNRNNTKDARLNSNNTEDARLNSNHTEDARLNSSHTEDARLNSNNTEDARLNSNNTEDARLNSNNTEYARLNSNHTEDARLNSKNTEDARLNSSNTEDARLDSNNT</sequence>
<name>A0AAV4GJZ2_9GAST</name>
<dbReference type="Gene3D" id="3.60.10.10">
    <property type="entry name" value="Endonuclease/exonuclease/phosphatase"/>
    <property type="match status" value="1"/>
</dbReference>
<evidence type="ECO:0000313" key="4">
    <source>
        <dbReference type="Proteomes" id="UP000762676"/>
    </source>
</evidence>
<dbReference type="InterPro" id="IPR027124">
    <property type="entry name" value="Swc5/CFDP1/2"/>
</dbReference>
<protein>
    <submittedName>
        <fullName evidence="3">Craniofacial development protein 2</fullName>
    </submittedName>
</protein>
<comment type="caution">
    <text evidence="3">The sequence shown here is derived from an EMBL/GenBank/DDBJ whole genome shotgun (WGS) entry which is preliminary data.</text>
</comment>
<dbReference type="SUPFAM" id="SSF56436">
    <property type="entry name" value="C-type lectin-like"/>
    <property type="match status" value="2"/>
</dbReference>
<gene>
    <name evidence="3" type="ORF">ElyMa_000701400</name>
</gene>
<dbReference type="InterPro" id="IPR036691">
    <property type="entry name" value="Endo/exonu/phosph_ase_sf"/>
</dbReference>
<feature type="compositionally biased region" description="Polar residues" evidence="1">
    <location>
        <begin position="447"/>
        <end position="480"/>
    </location>
</feature>
<dbReference type="Gene3D" id="3.10.100.10">
    <property type="entry name" value="Mannose-Binding Protein A, subunit A"/>
    <property type="match status" value="2"/>
</dbReference>
<dbReference type="InterPro" id="IPR016187">
    <property type="entry name" value="CTDL_fold"/>
</dbReference>
<feature type="compositionally biased region" description="Basic and acidic residues" evidence="1">
    <location>
        <begin position="423"/>
        <end position="446"/>
    </location>
</feature>
<dbReference type="Proteomes" id="UP000762676">
    <property type="component" value="Unassembled WGS sequence"/>
</dbReference>
<feature type="region of interest" description="Disordered" evidence="1">
    <location>
        <begin position="357"/>
        <end position="512"/>
    </location>
</feature>
<dbReference type="CDD" id="cd00037">
    <property type="entry name" value="CLECT"/>
    <property type="match status" value="1"/>
</dbReference>
<dbReference type="Pfam" id="PF03372">
    <property type="entry name" value="Exo_endo_phos"/>
    <property type="match status" value="1"/>
</dbReference>
<keyword evidence="4" id="KW-1185">Reference proteome</keyword>
<feature type="compositionally biased region" description="Polar residues" evidence="1">
    <location>
        <begin position="357"/>
        <end position="382"/>
    </location>
</feature>
<dbReference type="SUPFAM" id="SSF56219">
    <property type="entry name" value="DNase I-like"/>
    <property type="match status" value="1"/>
</dbReference>
<dbReference type="Pfam" id="PF00059">
    <property type="entry name" value="Lectin_C"/>
    <property type="match status" value="1"/>
</dbReference>
<dbReference type="InterPro" id="IPR005135">
    <property type="entry name" value="Endo/exonuclease/phosphatase"/>
</dbReference>
<dbReference type="PANTHER" id="PTHR23227">
    <property type="entry name" value="BUCENTAUR RELATED"/>
    <property type="match status" value="1"/>
</dbReference>
<feature type="compositionally biased region" description="Basic and acidic residues" evidence="1">
    <location>
        <begin position="383"/>
        <end position="396"/>
    </location>
</feature>
<organism evidence="3 4">
    <name type="scientific">Elysia marginata</name>
    <dbReference type="NCBI Taxonomy" id="1093978"/>
    <lineage>
        <taxon>Eukaryota</taxon>
        <taxon>Metazoa</taxon>
        <taxon>Spiralia</taxon>
        <taxon>Lophotrochozoa</taxon>
        <taxon>Mollusca</taxon>
        <taxon>Gastropoda</taxon>
        <taxon>Heterobranchia</taxon>
        <taxon>Euthyneura</taxon>
        <taxon>Panpulmonata</taxon>
        <taxon>Sacoglossa</taxon>
        <taxon>Placobranchoidea</taxon>
        <taxon>Plakobranchidae</taxon>
        <taxon>Elysia</taxon>
    </lineage>
</organism>
<evidence type="ECO:0000259" key="2">
    <source>
        <dbReference type="PROSITE" id="PS50041"/>
    </source>
</evidence>
<dbReference type="GO" id="GO:0003824">
    <property type="term" value="F:catalytic activity"/>
    <property type="evidence" value="ECO:0007669"/>
    <property type="project" value="InterPro"/>
</dbReference>
<dbReference type="CDD" id="cd09076">
    <property type="entry name" value="L1-EN"/>
    <property type="match status" value="1"/>
</dbReference>
<evidence type="ECO:0000313" key="3">
    <source>
        <dbReference type="EMBL" id="GFR85634.1"/>
    </source>
</evidence>
<dbReference type="PROSITE" id="PS50041">
    <property type="entry name" value="C_TYPE_LECTIN_2"/>
    <property type="match status" value="1"/>
</dbReference>
<dbReference type="InterPro" id="IPR001304">
    <property type="entry name" value="C-type_lectin-like"/>
</dbReference>
<reference evidence="3 4" key="1">
    <citation type="journal article" date="2021" name="Elife">
        <title>Chloroplast acquisition without the gene transfer in kleptoplastic sea slugs, Plakobranchus ocellatus.</title>
        <authorList>
            <person name="Maeda T."/>
            <person name="Takahashi S."/>
            <person name="Yoshida T."/>
            <person name="Shimamura S."/>
            <person name="Takaki Y."/>
            <person name="Nagai Y."/>
            <person name="Toyoda A."/>
            <person name="Suzuki Y."/>
            <person name="Arimoto A."/>
            <person name="Ishii H."/>
            <person name="Satoh N."/>
            <person name="Nishiyama T."/>
            <person name="Hasebe M."/>
            <person name="Maruyama T."/>
            <person name="Minagawa J."/>
            <person name="Obokata J."/>
            <person name="Shigenobu S."/>
        </authorList>
    </citation>
    <scope>NUCLEOTIDE SEQUENCE [LARGE SCALE GENOMIC DNA]</scope>
</reference>
<dbReference type="InterPro" id="IPR016186">
    <property type="entry name" value="C-type_lectin-like/link_sf"/>
</dbReference>
<feature type="compositionally biased region" description="Basic and acidic residues" evidence="1">
    <location>
        <begin position="481"/>
        <end position="496"/>
    </location>
</feature>
<accession>A0AAV4GJZ2</accession>
<dbReference type="EMBL" id="BMAT01001442">
    <property type="protein sequence ID" value="GFR85634.1"/>
    <property type="molecule type" value="Genomic_DNA"/>
</dbReference>
<dbReference type="SUPFAM" id="SSF141571">
    <property type="entry name" value="Pentapeptide repeat-like"/>
    <property type="match status" value="1"/>
</dbReference>
<dbReference type="PANTHER" id="PTHR23227:SF85">
    <property type="entry name" value="CRANIOFACIAL DEVELOPMENT PROTEIN 2"/>
    <property type="match status" value="1"/>
</dbReference>
<evidence type="ECO:0000256" key="1">
    <source>
        <dbReference type="SAM" id="MobiDB-lite"/>
    </source>
</evidence>
<dbReference type="AlphaFoldDB" id="A0AAV4GJZ2"/>
<proteinExistence type="predicted"/>
<feature type="domain" description="C-type lectin" evidence="2">
    <location>
        <begin position="190"/>
        <end position="295"/>
    </location>
</feature>